<dbReference type="EMBL" id="JAAJBV010000002">
    <property type="protein sequence ID" value="NHM04008.1"/>
    <property type="molecule type" value="Genomic_DNA"/>
</dbReference>
<organism evidence="1 2">
    <name type="scientific">Flavobacterium celericrescens</name>
    <dbReference type="NCBI Taxonomy" id="2709780"/>
    <lineage>
        <taxon>Bacteria</taxon>
        <taxon>Pseudomonadati</taxon>
        <taxon>Bacteroidota</taxon>
        <taxon>Flavobacteriia</taxon>
        <taxon>Flavobacteriales</taxon>
        <taxon>Flavobacteriaceae</taxon>
        <taxon>Flavobacterium</taxon>
    </lineage>
</organism>
<dbReference type="RefSeq" id="WP_166235996.1">
    <property type="nucleotide sequence ID" value="NZ_JAAJBV010000002.1"/>
</dbReference>
<protein>
    <recommendedName>
        <fullName evidence="3">TNase-like domain-containing protein</fullName>
    </recommendedName>
</protein>
<accession>A0ABX0IA09</accession>
<evidence type="ECO:0008006" key="3">
    <source>
        <dbReference type="Google" id="ProtNLM"/>
    </source>
</evidence>
<comment type="caution">
    <text evidence="1">The sequence shown here is derived from an EMBL/GenBank/DDBJ whole genome shotgun (WGS) entry which is preliminary data.</text>
</comment>
<gene>
    <name evidence="1" type="ORF">G4L40_04740</name>
</gene>
<keyword evidence="2" id="KW-1185">Reference proteome</keyword>
<evidence type="ECO:0000313" key="2">
    <source>
        <dbReference type="Proteomes" id="UP000761423"/>
    </source>
</evidence>
<reference evidence="1 2" key="1">
    <citation type="submission" date="2020-02" db="EMBL/GenBank/DDBJ databases">
        <authorList>
            <person name="Chen W.-M."/>
        </authorList>
    </citation>
    <scope>NUCLEOTIDE SEQUENCE [LARGE SCALE GENOMIC DNA]</scope>
    <source>
        <strain evidence="1 2">TWA-26</strain>
    </source>
</reference>
<dbReference type="Proteomes" id="UP000761423">
    <property type="component" value="Unassembled WGS sequence"/>
</dbReference>
<name>A0ABX0IA09_9FLAO</name>
<proteinExistence type="predicted"/>
<evidence type="ECO:0000313" key="1">
    <source>
        <dbReference type="EMBL" id="NHM04008.1"/>
    </source>
</evidence>
<sequence length="146" mass="17506">MKKHLTIFVLFISFNLFSQTIDNIKVNDTVYIIFDEKESFDDLHLKVSKNKFNEIYSCIFPDNNTLILEVLLQKNSKEIFYKKKSFFEKIKLKTIKLENIQKDGYDKTLTTLFEKKVIIYIIDKVEIKRKIKIKRAFLKNIPNIKM</sequence>